<dbReference type="CDD" id="cd07017">
    <property type="entry name" value="S14_ClpP_2"/>
    <property type="match status" value="1"/>
</dbReference>
<sequence length="191" mass="21067">MPIGYPTLEFPSGSGRYADPISALSLERILYITSEVEDYMANQMVANLLFFNAQSVKDPIYLYINSDGGSISSGMAIYDTINYITAPVVTTCLGTASSMAAFLLAAGQPGERCALMHSRIMIHQPMGGIGRRQASDLLIEASEMAYVKRRMNECMAEMTGQTVDKIDKDTDRDYYLSAHEAVRYGLIDYVI</sequence>
<comment type="catalytic activity">
    <reaction evidence="6 7">
        <text>Hydrolysis of proteins to small peptides in the presence of ATP and magnesium. alpha-casein is the usual test substrate. In the absence of ATP, only oligopeptides shorter than five residues are hydrolyzed (such as succinyl-Leu-Tyr-|-NHMec, and Leu-Tyr-Leu-|-Tyr-Trp, in which cleavage of the -Tyr-|-Leu- and -Tyr-|-Trp bonds also occurs).</text>
        <dbReference type="EC" id="3.4.21.92"/>
    </reaction>
</comment>
<geneLocation type="plastid" evidence="9"/>
<dbReference type="EC" id="3.4.21.92" evidence="6"/>
<dbReference type="InterPro" id="IPR001907">
    <property type="entry name" value="ClpP"/>
</dbReference>
<evidence type="ECO:0000256" key="8">
    <source>
        <dbReference type="RuleBase" id="RU003567"/>
    </source>
</evidence>
<dbReference type="GO" id="GO:0009368">
    <property type="term" value="C:endopeptidase Clp complex"/>
    <property type="evidence" value="ECO:0007669"/>
    <property type="project" value="TreeGrafter"/>
</dbReference>
<dbReference type="InterPro" id="IPR018215">
    <property type="entry name" value="ClpP_Ser_AS"/>
</dbReference>
<keyword evidence="3 6" id="KW-0645">Protease</keyword>
<evidence type="ECO:0000256" key="6">
    <source>
        <dbReference type="HAMAP-Rule" id="MF_00444"/>
    </source>
</evidence>
<dbReference type="GO" id="GO:0004252">
    <property type="term" value="F:serine-type endopeptidase activity"/>
    <property type="evidence" value="ECO:0007669"/>
    <property type="project" value="UniProtKB-UniRule"/>
</dbReference>
<evidence type="ECO:0000256" key="3">
    <source>
        <dbReference type="ARBA" id="ARBA00022670"/>
    </source>
</evidence>
<accession>A0A2H4ZNY4</accession>
<dbReference type="GO" id="GO:0004176">
    <property type="term" value="F:ATP-dependent peptidase activity"/>
    <property type="evidence" value="ECO:0007669"/>
    <property type="project" value="InterPro"/>
</dbReference>
<evidence type="ECO:0000256" key="4">
    <source>
        <dbReference type="ARBA" id="ARBA00022801"/>
    </source>
</evidence>
<comment type="subcellular location">
    <subcellularLocation>
        <location evidence="6">Cytoplasm</location>
    </subcellularLocation>
</comment>
<feature type="active site" evidence="6">
    <location>
        <position position="123"/>
    </location>
</feature>
<evidence type="ECO:0000256" key="1">
    <source>
        <dbReference type="ARBA" id="ARBA00007039"/>
    </source>
</evidence>
<dbReference type="GO" id="GO:0006515">
    <property type="term" value="P:protein quality control for misfolded or incompletely synthesized proteins"/>
    <property type="evidence" value="ECO:0007669"/>
    <property type="project" value="TreeGrafter"/>
</dbReference>
<dbReference type="AlphaFoldDB" id="A0A2H4ZNY4"/>
<dbReference type="PRINTS" id="PR00127">
    <property type="entry name" value="CLPPROTEASEP"/>
</dbReference>
<comment type="similarity">
    <text evidence="1 6 8">Belongs to the peptidase S14 family.</text>
</comment>
<protein>
    <recommendedName>
        <fullName evidence="6 8">ATP-dependent Clp protease proteolytic subunit</fullName>
        <ecNumber evidence="6">3.4.21.92</ecNumber>
    </recommendedName>
    <alternativeName>
        <fullName evidence="6">Endopeptidase Clp</fullName>
    </alternativeName>
</protein>
<dbReference type="InterPro" id="IPR023562">
    <property type="entry name" value="ClpP/TepA"/>
</dbReference>
<keyword evidence="2 6" id="KW-0963">Cytoplasm</keyword>
<keyword evidence="5 6" id="KW-0720">Serine protease</keyword>
<reference evidence="9" key="1">
    <citation type="submission" date="2017-10" db="EMBL/GenBank/DDBJ databases">
        <title>Paulinella longichromatophora chromatophore genome.</title>
        <authorList>
            <person name="Lhee D."/>
            <person name="Yoon H.S."/>
        </authorList>
    </citation>
    <scope>NUCLEOTIDE SEQUENCE</scope>
</reference>
<dbReference type="PANTHER" id="PTHR10381:SF70">
    <property type="entry name" value="ATP-DEPENDENT CLP PROTEASE PROTEOLYTIC SUBUNIT"/>
    <property type="match status" value="1"/>
</dbReference>
<dbReference type="GO" id="GO:0005737">
    <property type="term" value="C:cytoplasm"/>
    <property type="evidence" value="ECO:0007669"/>
    <property type="project" value="UniProtKB-SubCell"/>
</dbReference>
<dbReference type="GO" id="GO:0051117">
    <property type="term" value="F:ATPase binding"/>
    <property type="evidence" value="ECO:0007669"/>
    <property type="project" value="TreeGrafter"/>
</dbReference>
<dbReference type="PROSITE" id="PS00381">
    <property type="entry name" value="CLP_PROTEASE_SER"/>
    <property type="match status" value="1"/>
</dbReference>
<evidence type="ECO:0000256" key="7">
    <source>
        <dbReference type="PROSITE-ProRule" id="PRU10085"/>
    </source>
</evidence>
<name>A0A2H4ZNY4_9EUKA</name>
<keyword evidence="4 6" id="KW-0378">Hydrolase</keyword>
<dbReference type="Pfam" id="PF00574">
    <property type="entry name" value="CLP_protease"/>
    <property type="match status" value="1"/>
</dbReference>
<organism evidence="9">
    <name type="scientific">Paulinella longichromatophora</name>
    <dbReference type="NCBI Taxonomy" id="1708747"/>
    <lineage>
        <taxon>Eukaryota</taxon>
        <taxon>Sar</taxon>
        <taxon>Rhizaria</taxon>
        <taxon>Cercozoa</taxon>
        <taxon>Imbricatea</taxon>
        <taxon>Silicofilosea</taxon>
        <taxon>Euglyphida</taxon>
        <taxon>Paulinellidae</taxon>
        <taxon>Paulinella</taxon>
    </lineage>
</organism>
<dbReference type="PANTHER" id="PTHR10381">
    <property type="entry name" value="ATP-DEPENDENT CLP PROTEASE PROTEOLYTIC SUBUNIT"/>
    <property type="match status" value="1"/>
</dbReference>
<keyword evidence="9" id="KW-0934">Plastid</keyword>
<dbReference type="EMBL" id="MG264610">
    <property type="protein sequence ID" value="AUG32228.1"/>
    <property type="molecule type" value="Genomic_DNA"/>
</dbReference>
<comment type="function">
    <text evidence="6">Cleaves peptides in various proteins in a process that requires ATP hydrolysis. Has a chymotrypsin-like activity. Plays a major role in the degradation of misfolded proteins.</text>
</comment>
<feature type="active site" description="Nucleophile" evidence="6">
    <location>
        <position position="98"/>
    </location>
</feature>
<dbReference type="HAMAP" id="MF_00444">
    <property type="entry name" value="ClpP"/>
    <property type="match status" value="1"/>
</dbReference>
<dbReference type="InterPro" id="IPR029045">
    <property type="entry name" value="ClpP/crotonase-like_dom_sf"/>
</dbReference>
<feature type="active site" evidence="7">
    <location>
        <position position="98"/>
    </location>
</feature>
<evidence type="ECO:0000313" key="9">
    <source>
        <dbReference type="EMBL" id="AUG32228.1"/>
    </source>
</evidence>
<evidence type="ECO:0000256" key="5">
    <source>
        <dbReference type="ARBA" id="ARBA00022825"/>
    </source>
</evidence>
<dbReference type="Gene3D" id="3.90.226.10">
    <property type="entry name" value="2-enoyl-CoA Hydratase, Chain A, domain 1"/>
    <property type="match status" value="1"/>
</dbReference>
<dbReference type="SUPFAM" id="SSF52096">
    <property type="entry name" value="ClpP/crotonase"/>
    <property type="match status" value="1"/>
</dbReference>
<evidence type="ECO:0000256" key="2">
    <source>
        <dbReference type="ARBA" id="ARBA00022490"/>
    </source>
</evidence>
<gene>
    <name evidence="6" type="primary">clpP</name>
    <name evidence="9" type="ORF">PLO_226</name>
</gene>
<proteinExistence type="inferred from homology"/>